<dbReference type="HOGENOM" id="CLU_2558169_0_0_1"/>
<accession>E3Q460</accession>
<evidence type="ECO:0000313" key="3">
    <source>
        <dbReference type="Proteomes" id="UP000008782"/>
    </source>
</evidence>
<evidence type="ECO:0000256" key="1">
    <source>
        <dbReference type="SAM" id="SignalP"/>
    </source>
</evidence>
<keyword evidence="3" id="KW-1185">Reference proteome</keyword>
<feature type="signal peptide" evidence="1">
    <location>
        <begin position="1"/>
        <end position="25"/>
    </location>
</feature>
<dbReference type="AlphaFoldDB" id="E3Q460"/>
<proteinExistence type="predicted"/>
<protein>
    <recommendedName>
        <fullName evidence="4">Secreted protein</fullName>
    </recommendedName>
</protein>
<feature type="chain" id="PRO_5003180201" description="Secreted protein" evidence="1">
    <location>
        <begin position="26"/>
        <end position="82"/>
    </location>
</feature>
<sequence>MIFIFFPSWKLDLLLLSSFFQTLISRHLHSLVQMTLERCKKKNTNARTHDRDMLTDSHADLPVLLLLRRRRRCVQSEKTNGY</sequence>
<reference evidence="3" key="1">
    <citation type="journal article" date="2012" name="Nat. Genet.">
        <title>Lifestyle transitions in plant pathogenic Colletotrichum fungi deciphered by genome and transcriptome analyses.</title>
        <authorList>
            <person name="O'Connell R.J."/>
            <person name="Thon M.R."/>
            <person name="Hacquard S."/>
            <person name="Amyotte S.G."/>
            <person name="Kleemann J."/>
            <person name="Torres M.F."/>
            <person name="Damm U."/>
            <person name="Buiate E.A."/>
            <person name="Epstein L."/>
            <person name="Alkan N."/>
            <person name="Altmueller J."/>
            <person name="Alvarado-Balderrama L."/>
            <person name="Bauser C.A."/>
            <person name="Becker C."/>
            <person name="Birren B.W."/>
            <person name="Chen Z."/>
            <person name="Choi J."/>
            <person name="Crouch J.A."/>
            <person name="Duvick J.P."/>
            <person name="Farman M.A."/>
            <person name="Gan P."/>
            <person name="Heiman D."/>
            <person name="Henrissat B."/>
            <person name="Howard R.J."/>
            <person name="Kabbage M."/>
            <person name="Koch C."/>
            <person name="Kracher B."/>
            <person name="Kubo Y."/>
            <person name="Law A.D."/>
            <person name="Lebrun M.-H."/>
            <person name="Lee Y.-H."/>
            <person name="Miyara I."/>
            <person name="Moore N."/>
            <person name="Neumann U."/>
            <person name="Nordstroem K."/>
            <person name="Panaccione D.G."/>
            <person name="Panstruga R."/>
            <person name="Place M."/>
            <person name="Proctor R.H."/>
            <person name="Prusky D."/>
            <person name="Rech G."/>
            <person name="Reinhardt R."/>
            <person name="Rollins J.A."/>
            <person name="Rounsley S."/>
            <person name="Schardl C.L."/>
            <person name="Schwartz D.C."/>
            <person name="Shenoy N."/>
            <person name="Shirasu K."/>
            <person name="Sikhakolli U.R."/>
            <person name="Stueber K."/>
            <person name="Sukno S.A."/>
            <person name="Sweigard J.A."/>
            <person name="Takano Y."/>
            <person name="Takahara H."/>
            <person name="Trail F."/>
            <person name="van der Does H.C."/>
            <person name="Voll L.M."/>
            <person name="Will I."/>
            <person name="Young S."/>
            <person name="Zeng Q."/>
            <person name="Zhang J."/>
            <person name="Zhou S."/>
            <person name="Dickman M.B."/>
            <person name="Schulze-Lefert P."/>
            <person name="Ver Loren van Themaat E."/>
            <person name="Ma L.-J."/>
            <person name="Vaillancourt L.J."/>
        </authorList>
    </citation>
    <scope>NUCLEOTIDE SEQUENCE [LARGE SCALE GENOMIC DNA]</scope>
    <source>
        <strain evidence="3">M1.001 / M2 / FGSC 10212</strain>
    </source>
</reference>
<evidence type="ECO:0008006" key="4">
    <source>
        <dbReference type="Google" id="ProtNLM"/>
    </source>
</evidence>
<dbReference type="GeneID" id="24405881"/>
<organism evidence="3">
    <name type="scientific">Colletotrichum graminicola (strain M1.001 / M2 / FGSC 10212)</name>
    <name type="common">Maize anthracnose fungus</name>
    <name type="synonym">Glomerella graminicola</name>
    <dbReference type="NCBI Taxonomy" id="645133"/>
    <lineage>
        <taxon>Eukaryota</taxon>
        <taxon>Fungi</taxon>
        <taxon>Dikarya</taxon>
        <taxon>Ascomycota</taxon>
        <taxon>Pezizomycotina</taxon>
        <taxon>Sordariomycetes</taxon>
        <taxon>Hypocreomycetidae</taxon>
        <taxon>Glomerellales</taxon>
        <taxon>Glomerellaceae</taxon>
        <taxon>Colletotrichum</taxon>
        <taxon>Colletotrichum graminicola species complex</taxon>
    </lineage>
</organism>
<dbReference type="VEuPathDB" id="FungiDB:GLRG_00516"/>
<gene>
    <name evidence="2" type="ORF">GLRG_00516</name>
</gene>
<dbReference type="EMBL" id="GG697332">
    <property type="protein sequence ID" value="EFQ25372.1"/>
    <property type="molecule type" value="Genomic_DNA"/>
</dbReference>
<keyword evidence="1" id="KW-0732">Signal</keyword>
<name>E3Q460_COLGM</name>
<dbReference type="Proteomes" id="UP000008782">
    <property type="component" value="Unassembled WGS sequence"/>
</dbReference>
<evidence type="ECO:0000313" key="2">
    <source>
        <dbReference type="EMBL" id="EFQ25372.1"/>
    </source>
</evidence>
<dbReference type="RefSeq" id="XP_008089392.1">
    <property type="nucleotide sequence ID" value="XM_008091201.1"/>
</dbReference>